<organism evidence="2 3">
    <name type="scientific">Actinomadura alba</name>
    <dbReference type="NCBI Taxonomy" id="406431"/>
    <lineage>
        <taxon>Bacteria</taxon>
        <taxon>Bacillati</taxon>
        <taxon>Actinomycetota</taxon>
        <taxon>Actinomycetes</taxon>
        <taxon>Streptosporangiales</taxon>
        <taxon>Thermomonosporaceae</taxon>
        <taxon>Actinomadura</taxon>
    </lineage>
</organism>
<sequence>MYRRVITRYGADPLHLLVLLACFTLAGYAASRVIVAGIWLGFLVWFVSAAIIHDLILYPLYAVADVVARWRPWHRLRPPPRAVQWPPVHDHVRVPVAFSGLLLLVWFPLIFRLSEDTYRASTGLDLSPYLGRWLLVTGVLFAGSALAYALRVRRRASRRERATPPRR</sequence>
<keyword evidence="1" id="KW-0472">Membrane</keyword>
<evidence type="ECO:0000256" key="1">
    <source>
        <dbReference type="SAM" id="Phobius"/>
    </source>
</evidence>
<accession>A0ABR7LSN3</accession>
<evidence type="ECO:0000313" key="3">
    <source>
        <dbReference type="Proteomes" id="UP000805614"/>
    </source>
</evidence>
<evidence type="ECO:0000313" key="2">
    <source>
        <dbReference type="EMBL" id="MBC6467870.1"/>
    </source>
</evidence>
<name>A0ABR7LSN3_9ACTN</name>
<feature type="transmembrane region" description="Helical" evidence="1">
    <location>
        <begin position="39"/>
        <end position="70"/>
    </location>
</feature>
<feature type="transmembrane region" description="Helical" evidence="1">
    <location>
        <begin position="91"/>
        <end position="111"/>
    </location>
</feature>
<keyword evidence="1" id="KW-0812">Transmembrane</keyword>
<keyword evidence="1" id="KW-1133">Transmembrane helix</keyword>
<dbReference type="Proteomes" id="UP000805614">
    <property type="component" value="Unassembled WGS sequence"/>
</dbReference>
<comment type="caution">
    <text evidence="2">The sequence shown here is derived from an EMBL/GenBank/DDBJ whole genome shotgun (WGS) entry which is preliminary data.</text>
</comment>
<protein>
    <recommendedName>
        <fullName evidence="4">Lipoprotein</fullName>
    </recommendedName>
</protein>
<keyword evidence="3" id="KW-1185">Reference proteome</keyword>
<reference evidence="2 3" key="1">
    <citation type="submission" date="2020-06" db="EMBL/GenBank/DDBJ databases">
        <title>Actinomadura xiongansis sp. nov., isolated from soil of Baiyangdian.</title>
        <authorList>
            <person name="Zhang X."/>
        </authorList>
    </citation>
    <scope>NUCLEOTIDE SEQUENCE [LARGE SCALE GENOMIC DNA]</scope>
    <source>
        <strain evidence="2 3">HBUM206468</strain>
    </source>
</reference>
<gene>
    <name evidence="2" type="ORF">HKK74_20580</name>
</gene>
<feature type="transmembrane region" description="Helical" evidence="1">
    <location>
        <begin position="131"/>
        <end position="150"/>
    </location>
</feature>
<proteinExistence type="predicted"/>
<evidence type="ECO:0008006" key="4">
    <source>
        <dbReference type="Google" id="ProtNLM"/>
    </source>
</evidence>
<dbReference type="EMBL" id="JABVEC010000015">
    <property type="protein sequence ID" value="MBC6467870.1"/>
    <property type="molecule type" value="Genomic_DNA"/>
</dbReference>